<dbReference type="GO" id="GO:0016226">
    <property type="term" value="P:iron-sulfur cluster assembly"/>
    <property type="evidence" value="ECO:0007669"/>
    <property type="project" value="InterPro"/>
</dbReference>
<evidence type="ECO:0000313" key="3">
    <source>
        <dbReference type="Proteomes" id="UP000236220"/>
    </source>
</evidence>
<dbReference type="PANTHER" id="PTHR43575:SF1">
    <property type="entry name" value="PROTEIN ABCI7, CHLOROPLASTIC"/>
    <property type="match status" value="1"/>
</dbReference>
<protein>
    <submittedName>
        <fullName evidence="2">SufD: FeS assembly protein SufD</fullName>
    </submittedName>
</protein>
<evidence type="ECO:0000259" key="1">
    <source>
        <dbReference type="Pfam" id="PF01458"/>
    </source>
</evidence>
<name>A0A2K1Q2Y5_9GAMM</name>
<dbReference type="SUPFAM" id="SSF101960">
    <property type="entry name" value="Stabilizer of iron transporter SufD"/>
    <property type="match status" value="1"/>
</dbReference>
<organism evidence="2 3">
    <name type="scientific">Solilutibacter silvestris</name>
    <dbReference type="NCBI Taxonomy" id="1645665"/>
    <lineage>
        <taxon>Bacteria</taxon>
        <taxon>Pseudomonadati</taxon>
        <taxon>Pseudomonadota</taxon>
        <taxon>Gammaproteobacteria</taxon>
        <taxon>Lysobacterales</taxon>
        <taxon>Lysobacteraceae</taxon>
        <taxon>Solilutibacter</taxon>
    </lineage>
</organism>
<dbReference type="RefSeq" id="WP_103074461.1">
    <property type="nucleotide sequence ID" value="NZ_NPZB01000001.1"/>
</dbReference>
<dbReference type="OrthoDB" id="9768262at2"/>
<dbReference type="Pfam" id="PF01458">
    <property type="entry name" value="SUFBD_core"/>
    <property type="match status" value="1"/>
</dbReference>
<dbReference type="InterPro" id="IPR000825">
    <property type="entry name" value="SUF_FeS_clus_asmbl_SufBD_core"/>
</dbReference>
<reference evidence="2 3" key="1">
    <citation type="submission" date="2017-08" db="EMBL/GenBank/DDBJ databases">
        <title>Lysobacter sylvestris genome.</title>
        <authorList>
            <person name="Zhang D.-C."/>
            <person name="Albuquerque L."/>
            <person name="Franca L."/>
            <person name="Froufe H.J.C."/>
            <person name="Barroso C."/>
            <person name="Egas C."/>
            <person name="Da Costa M."/>
            <person name="Margesin R."/>
        </authorList>
    </citation>
    <scope>NUCLEOTIDE SEQUENCE [LARGE SCALE GENOMIC DNA]</scope>
    <source>
        <strain evidence="2 3">AM20-91</strain>
    </source>
</reference>
<evidence type="ECO:0000313" key="2">
    <source>
        <dbReference type="EMBL" id="PNS09409.1"/>
    </source>
</evidence>
<feature type="domain" description="SUF system FeS cluster assembly SufBD core" evidence="1">
    <location>
        <begin position="130"/>
        <end position="358"/>
    </location>
</feature>
<dbReference type="Proteomes" id="UP000236220">
    <property type="component" value="Unassembled WGS sequence"/>
</dbReference>
<keyword evidence="3" id="KW-1185">Reference proteome</keyword>
<proteinExistence type="predicted"/>
<dbReference type="PANTHER" id="PTHR43575">
    <property type="entry name" value="PROTEIN ABCI7, CHLOROPLASTIC"/>
    <property type="match status" value="1"/>
</dbReference>
<dbReference type="AlphaFoldDB" id="A0A2K1Q2Y5"/>
<gene>
    <name evidence="2" type="ORF">Lysil_1038</name>
</gene>
<sequence length="392" mass="42087">MSALSDSFGVDASMLPTAREEAWRSMPLRALERRAFAAATRPAASSQLLADIPAPRLVFVHGRVDETLCDLSGLAAGITIEHATPADDSIGVRTSAFARSALAQPATEITLAPASTARLHIVELGLATTDAELWHQHLRITLGEHANLALIEYQGHDGTHSHFANGATSINLAPGASMQHARIVDDPDGATRFLHTEVTVAAKAHYARFDLELGAALSRHELHIQLDGTEATTAAHGALLGSGKRHVETRMQVVHAARDTRSDLQWRGLAADRSRVVMHGGIRIDAGADGSDARLSNRNLLLSDNAEIDTQPVLVIHADEVKAAHGATVGQLDTNALFYLRSRGLPETQARRMLTTAFVQSLLSQVDDDAVRGLLEQRLSSALQRLNPEHDA</sequence>
<comment type="caution">
    <text evidence="2">The sequence shown here is derived from an EMBL/GenBank/DDBJ whole genome shotgun (WGS) entry which is preliminary data.</text>
</comment>
<dbReference type="NCBIfam" id="TIGR01981">
    <property type="entry name" value="sufD"/>
    <property type="match status" value="1"/>
</dbReference>
<dbReference type="InterPro" id="IPR037284">
    <property type="entry name" value="SUF_FeS_clus_asmbl_SufBD_sf"/>
</dbReference>
<dbReference type="InterPro" id="IPR011542">
    <property type="entry name" value="SUF_FeS_clus_asmbl_SufD"/>
</dbReference>
<dbReference type="EMBL" id="NPZB01000001">
    <property type="protein sequence ID" value="PNS09409.1"/>
    <property type="molecule type" value="Genomic_DNA"/>
</dbReference>
<dbReference type="InterPro" id="IPR055346">
    <property type="entry name" value="Fe-S_cluster_assembly_SufBD"/>
</dbReference>
<accession>A0A2K1Q2Y5</accession>